<feature type="domain" description="PDZ" evidence="10">
    <location>
        <begin position="270"/>
        <end position="350"/>
    </location>
</feature>
<dbReference type="InterPro" id="IPR001478">
    <property type="entry name" value="PDZ"/>
</dbReference>
<reference evidence="11" key="2">
    <citation type="submission" date="2025-05" db="UniProtKB">
        <authorList>
            <consortium name="RefSeq"/>
        </authorList>
    </citation>
    <scope>NUCLEOTIDE SEQUENCE [LARGE SCALE GENOMIC DNA]</scope>
</reference>
<feature type="compositionally biased region" description="Low complexity" evidence="9">
    <location>
        <begin position="367"/>
        <end position="378"/>
    </location>
</feature>
<reference evidence="12 13" key="1">
    <citation type="submission" date="2025-04" db="UniProtKB">
        <authorList>
            <consortium name="RefSeq"/>
        </authorList>
    </citation>
    <scope>IDENTIFICATION</scope>
    <source>
        <tissue evidence="12 13">Sperm</tissue>
    </source>
</reference>
<evidence type="ECO:0000256" key="8">
    <source>
        <dbReference type="ARBA" id="ARBA00023136"/>
    </source>
</evidence>
<feature type="domain" description="PDZ" evidence="10">
    <location>
        <begin position="881"/>
        <end position="956"/>
    </location>
</feature>
<proteinExistence type="predicted"/>
<evidence type="ECO:0000256" key="4">
    <source>
        <dbReference type="ARBA" id="ARBA00022475"/>
    </source>
</evidence>
<keyword evidence="11" id="KW-1185">Reference proteome</keyword>
<keyword evidence="4" id="KW-1003">Cell membrane</keyword>
<feature type="region of interest" description="Disordered" evidence="9">
    <location>
        <begin position="736"/>
        <end position="857"/>
    </location>
</feature>
<evidence type="ECO:0000256" key="2">
    <source>
        <dbReference type="ARBA" id="ARBA00004435"/>
    </source>
</evidence>
<name>A0AAJ7T7P0_PETMA</name>
<keyword evidence="3" id="KW-0796">Tight junction</keyword>
<dbReference type="FunFam" id="2.30.42.10:FF:000070">
    <property type="entry name" value="Multiple PDZ domain protein"/>
    <property type="match status" value="1"/>
</dbReference>
<feature type="domain" description="PDZ" evidence="10">
    <location>
        <begin position="1454"/>
        <end position="1537"/>
    </location>
</feature>
<dbReference type="PROSITE" id="PS50106">
    <property type="entry name" value="PDZ"/>
    <property type="match status" value="8"/>
</dbReference>
<dbReference type="Pfam" id="PF09045">
    <property type="entry name" value="L27_2"/>
    <property type="match status" value="1"/>
</dbReference>
<dbReference type="InterPro" id="IPR015132">
    <property type="entry name" value="L27_2"/>
</dbReference>
<evidence type="ECO:0000313" key="11">
    <source>
        <dbReference type="Proteomes" id="UP001318040"/>
    </source>
</evidence>
<dbReference type="Proteomes" id="UP001318040">
    <property type="component" value="Chromosome 1"/>
</dbReference>
<feature type="compositionally biased region" description="Pro residues" evidence="9">
    <location>
        <begin position="1354"/>
        <end position="1374"/>
    </location>
</feature>
<dbReference type="CDD" id="cd06791">
    <property type="entry name" value="PDZ3_MUPP1-like"/>
    <property type="match status" value="1"/>
</dbReference>
<dbReference type="Gene3D" id="1.10.287.650">
    <property type="entry name" value="L27 domain"/>
    <property type="match status" value="1"/>
</dbReference>
<evidence type="ECO:0000256" key="7">
    <source>
        <dbReference type="ARBA" id="ARBA00022949"/>
    </source>
</evidence>
<feature type="region of interest" description="Disordered" evidence="9">
    <location>
        <begin position="1338"/>
        <end position="1441"/>
    </location>
</feature>
<feature type="region of interest" description="Disordered" evidence="9">
    <location>
        <begin position="1535"/>
        <end position="1569"/>
    </location>
</feature>
<feature type="compositionally biased region" description="Basic and acidic residues" evidence="9">
    <location>
        <begin position="1535"/>
        <end position="1546"/>
    </location>
</feature>
<dbReference type="SUPFAM" id="SSF50156">
    <property type="entry name" value="PDZ domain-like"/>
    <property type="match status" value="8"/>
</dbReference>
<dbReference type="CDD" id="cd06667">
    <property type="entry name" value="PDZ2_MUPP1-like"/>
    <property type="match status" value="1"/>
</dbReference>
<dbReference type="FunFam" id="2.30.42.10:FF:000125">
    <property type="entry name" value="PATJ, crumbs cell polarity complex component"/>
    <property type="match status" value="1"/>
</dbReference>
<feature type="compositionally biased region" description="Low complexity" evidence="9">
    <location>
        <begin position="1391"/>
        <end position="1404"/>
    </location>
</feature>
<feature type="domain" description="PDZ" evidence="10">
    <location>
        <begin position="1224"/>
        <end position="1317"/>
    </location>
</feature>
<accession>A0AAJ7T7P0</accession>
<keyword evidence="8" id="KW-0472">Membrane</keyword>
<feature type="compositionally biased region" description="Pro residues" evidence="9">
    <location>
        <begin position="357"/>
        <end position="366"/>
    </location>
</feature>
<keyword evidence="5" id="KW-0597">Phosphoprotein</keyword>
<evidence type="ECO:0000256" key="3">
    <source>
        <dbReference type="ARBA" id="ARBA00022427"/>
    </source>
</evidence>
<dbReference type="CDD" id="cd06671">
    <property type="entry name" value="PDZ7_MUPP1-PD6_PATJ-like"/>
    <property type="match status" value="1"/>
</dbReference>
<dbReference type="FunFam" id="2.30.42.10:FF:000038">
    <property type="entry name" value="Multiple PDZ domain protein isoform X1"/>
    <property type="match status" value="1"/>
</dbReference>
<dbReference type="InterPro" id="IPR036892">
    <property type="entry name" value="L27_dom_sf"/>
</dbReference>
<evidence type="ECO:0000259" key="10">
    <source>
        <dbReference type="PROSITE" id="PS50106"/>
    </source>
</evidence>
<evidence type="ECO:0000313" key="13">
    <source>
        <dbReference type="RefSeq" id="XP_032811905.1"/>
    </source>
</evidence>
<dbReference type="InterPro" id="IPR051342">
    <property type="entry name" value="PDZ_scaffold"/>
</dbReference>
<dbReference type="GO" id="GO:0005923">
    <property type="term" value="C:bicellular tight junction"/>
    <property type="evidence" value="ECO:0007669"/>
    <property type="project" value="UniProtKB-SubCell"/>
</dbReference>
<dbReference type="CDD" id="cd06669">
    <property type="entry name" value="PDZ5_MUPP1-like"/>
    <property type="match status" value="1"/>
</dbReference>
<feature type="region of interest" description="Disordered" evidence="9">
    <location>
        <begin position="962"/>
        <end position="986"/>
    </location>
</feature>
<dbReference type="PANTHER" id="PTHR19964:SF92">
    <property type="entry name" value="PATJ HOMOLOG"/>
    <property type="match status" value="1"/>
</dbReference>
<dbReference type="PANTHER" id="PTHR19964">
    <property type="entry name" value="MULTIPLE PDZ DOMAIN PROTEIN"/>
    <property type="match status" value="1"/>
</dbReference>
<keyword evidence="7" id="KW-0965">Cell junction</keyword>
<comment type="subcellular location">
    <subcellularLocation>
        <location evidence="2">Cell junction</location>
        <location evidence="2">Tight junction</location>
    </subcellularLocation>
    <subcellularLocation>
        <location evidence="1">Cell membrane</location>
    </subcellularLocation>
</comment>
<dbReference type="SMART" id="SM00228">
    <property type="entry name" value="PDZ"/>
    <property type="match status" value="8"/>
</dbReference>
<feature type="compositionally biased region" description="Low complexity" evidence="9">
    <location>
        <begin position="1046"/>
        <end position="1063"/>
    </location>
</feature>
<dbReference type="InterPro" id="IPR036034">
    <property type="entry name" value="PDZ_sf"/>
</dbReference>
<keyword evidence="6" id="KW-0677">Repeat</keyword>
<sequence>MPENPADLQGAVAAVERLQARLRELSAGDGDASGGGAADDDDDDGGGGDGNAMDVCERRLGALRATLESPLFQQILRLQSSVRHLRDKATQLPGELEFGVADQLGLSATAVPCSRSPVLTSAQVCGEPSGFGLLVQEMAQGRVVECVELQRPRGGTPGGLGFRVAGLRSDERGDLGIFVRDIALGGTAHRDGRLREGDQILAINGLPLDTSVSHACAVSLLQQAAGPVTLLVARPPCRPGGDDDDGGGGGGGISAEGDVPPWGWERAVDTVELTNDGSGLGFGIVGGKGTGVVVKTILPGGVAARDGRLQSGDHILQIGDTDVQGMGSEQVAQVLRQCGTHVKLVIARGLREAERPQPSPPPPPSSSPGGLSSSSSRSASREEEIPSVASLHALRSEEGEGVGGVEAYEVELTKDAQGLGITIAGYVGDKNSELSGIFVKSITPGSAAEHDGRIWAGDQIIAVDETDLQGFTNQQAVEVLRRTGRTVRLTLARREPRHGAAAGGRRSRNSPGSGSSEGGDDDGDDGDEVEQEEGRQRSTSPGGRRGLGGGGGKREKIWSADAETDAPTVTVTISPSRPGGVWGGARRTSGGGDGTTVSATGTDNDEEEADDARGREAERRRFLPGIKASTEDDDVVRASWQNILGAGKEVVVSRVFKTSERSGLGISLEGSLGHHHIRSILPEGPVGRSGLLLSGDELLEVNGTRLLGRAHREVVAILKELPLAVTMVCSRHAHDYDASGQSASSPGQLGVPAPRLPPFAWGSQQSLSSSDHSLGQMWSGGSPPASPESALAAGRPKAPAATNLGPQSGVSSSSSSSPAASRMETERAPWSPPDDAGVVLGGPRSAGPVGGSATGTEAEEEGGVAAVAGGQQPMWDSEVQWIELEKGTQGLGFSILDYQDPWDADRSVVLIRSLVPGGAAERDGRLLPGDRLAFVNERDLTGAGLEEAVAALKGAPPGTVRIGVAKPLPPDPAPGSSGLRAGRDPPAVTRETQLPGAAGPVARAAVATATPYRTRGFQLPPRAPRVSSPLFHAELALVEPTESEALESSSTSGQSHGSTSQVSEGVTRPPSEFEKTITVNKGTSSLGMTVTADPEGAGMMVRSVMHGGAMGRDGRVTPGDVLVAVSGEPAAGLGSAQARALLRKHSLIGAQIECDGPSVGPREAPSLELTFVSAGDLEEYRESRRAHAGAAASREADLPEREAGEGEESEERGPSQVHWGPPRRVLVDRDPGGRSLGISIVGGRGMGARLTPGEVLRGIFIKHVLQDSSASRLGGLKEGDRILEVGGEDLRDASHERAVDAIRRAVHPVEFVVQSLVPRAQSRQKFAAPRQDFSLKPSNPFYHLLTQPAGSLDAPPPLPPAPASPPPKPPPPSLYNPFLFHATADPCQQDAAGARAGSEVAATGTDEEEEDEGEGSGEGGRHADFPLGAPPPQPVPGGAGEPASCAIVPGLETHIAIAKGRTGLGLSIVGGTDTLLGGIIIHEVYESGAAAKDGRLWAGDQILEVNGIDLRCATHEEAIAALRRTPATVRLVVFRDEAQDPPPRDAPDDDGGGGQPPHRAYVGPPGASG</sequence>
<feature type="domain" description="PDZ" evidence="10">
    <location>
        <begin position="1076"/>
        <end position="1144"/>
    </location>
</feature>
<dbReference type="RefSeq" id="XP_032811905.1">
    <property type="nucleotide sequence ID" value="XM_032956014.1"/>
</dbReference>
<evidence type="ECO:0000256" key="1">
    <source>
        <dbReference type="ARBA" id="ARBA00004236"/>
    </source>
</evidence>
<feature type="compositionally biased region" description="Acidic residues" evidence="9">
    <location>
        <begin position="1405"/>
        <end position="1415"/>
    </location>
</feature>
<dbReference type="KEGG" id="pmrn:116943281"/>
<gene>
    <name evidence="12 13" type="primary">LOC116943281</name>
</gene>
<feature type="region of interest" description="Disordered" evidence="9">
    <location>
        <begin position="488"/>
        <end position="616"/>
    </location>
</feature>
<dbReference type="GO" id="GO:0005886">
    <property type="term" value="C:plasma membrane"/>
    <property type="evidence" value="ECO:0007669"/>
    <property type="project" value="UniProtKB-SubCell"/>
</dbReference>
<dbReference type="Pfam" id="PF00595">
    <property type="entry name" value="PDZ"/>
    <property type="match status" value="8"/>
</dbReference>
<evidence type="ECO:0000256" key="9">
    <source>
        <dbReference type="SAM" id="MobiDB-lite"/>
    </source>
</evidence>
<dbReference type="RefSeq" id="XP_032811895.1">
    <property type="nucleotide sequence ID" value="XM_032956004.1"/>
</dbReference>
<evidence type="ECO:0000256" key="6">
    <source>
        <dbReference type="ARBA" id="ARBA00022737"/>
    </source>
</evidence>
<dbReference type="Gene3D" id="2.30.42.10">
    <property type="match status" value="8"/>
</dbReference>
<feature type="region of interest" description="Disordered" evidence="9">
    <location>
        <begin position="1182"/>
        <end position="1228"/>
    </location>
</feature>
<dbReference type="SUPFAM" id="SSF101288">
    <property type="entry name" value="L27 domain"/>
    <property type="match status" value="1"/>
</dbReference>
<evidence type="ECO:0000313" key="12">
    <source>
        <dbReference type="RefSeq" id="XP_032811895.1"/>
    </source>
</evidence>
<feature type="domain" description="PDZ" evidence="10">
    <location>
        <begin position="652"/>
        <end position="733"/>
    </location>
</feature>
<organism evidence="11 13">
    <name type="scientific">Petromyzon marinus</name>
    <name type="common">Sea lamprey</name>
    <dbReference type="NCBI Taxonomy" id="7757"/>
    <lineage>
        <taxon>Eukaryota</taxon>
        <taxon>Metazoa</taxon>
        <taxon>Chordata</taxon>
        <taxon>Craniata</taxon>
        <taxon>Vertebrata</taxon>
        <taxon>Cyclostomata</taxon>
        <taxon>Hyperoartia</taxon>
        <taxon>Petromyzontiformes</taxon>
        <taxon>Petromyzontidae</taxon>
        <taxon>Petromyzon</taxon>
    </lineage>
</organism>
<feature type="region of interest" description="Disordered" evidence="9">
    <location>
        <begin position="351"/>
        <end position="395"/>
    </location>
</feature>
<feature type="region of interest" description="Disordered" evidence="9">
    <location>
        <begin position="24"/>
        <end position="52"/>
    </location>
</feature>
<feature type="region of interest" description="Disordered" evidence="9">
    <location>
        <begin position="1041"/>
        <end position="1072"/>
    </location>
</feature>
<feature type="compositionally biased region" description="Basic and acidic residues" evidence="9">
    <location>
        <begin position="1194"/>
        <end position="1204"/>
    </location>
</feature>
<protein>
    <submittedName>
        <fullName evidence="12 13">Multiple PDZ domain protein-like isoform X1</fullName>
    </submittedName>
</protein>
<feature type="compositionally biased region" description="Acidic residues" evidence="9">
    <location>
        <begin position="518"/>
        <end position="531"/>
    </location>
</feature>
<dbReference type="CDD" id="cd06673">
    <property type="entry name" value="PDZ10_MUPP1-PDZ8_PATJ-like"/>
    <property type="match status" value="1"/>
</dbReference>
<dbReference type="CDD" id="cd06670">
    <property type="entry name" value="PDZ6_MUPP1-like"/>
    <property type="match status" value="1"/>
</dbReference>
<evidence type="ECO:0000256" key="5">
    <source>
        <dbReference type="ARBA" id="ARBA00022553"/>
    </source>
</evidence>
<feature type="region of interest" description="Disordered" evidence="9">
    <location>
        <begin position="236"/>
        <end position="261"/>
    </location>
</feature>
<feature type="domain" description="PDZ" evidence="10">
    <location>
        <begin position="146"/>
        <end position="236"/>
    </location>
</feature>
<feature type="domain" description="PDZ" evidence="10">
    <location>
        <begin position="409"/>
        <end position="495"/>
    </location>
</feature>
<feature type="compositionally biased region" description="Low complexity" evidence="9">
    <location>
        <begin position="762"/>
        <end position="801"/>
    </location>
</feature>
<feature type="compositionally biased region" description="Low complexity" evidence="9">
    <location>
        <begin position="499"/>
        <end position="514"/>
    </location>
</feature>